<dbReference type="InterPro" id="IPR011545">
    <property type="entry name" value="DEAD/DEAH_box_helicase_dom"/>
</dbReference>
<keyword evidence="1" id="KW-0547">Nucleotide-binding</keyword>
<dbReference type="GO" id="GO:0009409">
    <property type="term" value="P:response to cold"/>
    <property type="evidence" value="ECO:0007669"/>
    <property type="project" value="TreeGrafter"/>
</dbReference>
<evidence type="ECO:0000313" key="7">
    <source>
        <dbReference type="EMBL" id="KGX90169.1"/>
    </source>
</evidence>
<name>A0A0A5GDV1_9BACI</name>
<dbReference type="SMART" id="SM00490">
    <property type="entry name" value="HELICc"/>
    <property type="match status" value="1"/>
</dbReference>
<dbReference type="RefSeq" id="WP_027446244.1">
    <property type="nucleotide sequence ID" value="NZ_AULJ01000032.1"/>
</dbReference>
<dbReference type="Gene3D" id="3.40.50.300">
    <property type="entry name" value="P-loop containing nucleotide triphosphate hydrolases"/>
    <property type="match status" value="2"/>
</dbReference>
<dbReference type="Pfam" id="PF00270">
    <property type="entry name" value="DEAD"/>
    <property type="match status" value="1"/>
</dbReference>
<evidence type="ECO:0000259" key="6">
    <source>
        <dbReference type="PROSITE" id="PS51194"/>
    </source>
</evidence>
<dbReference type="PANTHER" id="PTHR47963:SF7">
    <property type="entry name" value="ATP-DEPENDENT RNA HELICASE YFML-RELATED"/>
    <property type="match status" value="1"/>
</dbReference>
<dbReference type="GO" id="GO:0016787">
    <property type="term" value="F:hydrolase activity"/>
    <property type="evidence" value="ECO:0007669"/>
    <property type="project" value="UniProtKB-KW"/>
</dbReference>
<organism evidence="7 8">
    <name type="scientific">Pontibacillus marinus BH030004 = DSM 16465</name>
    <dbReference type="NCBI Taxonomy" id="1385511"/>
    <lineage>
        <taxon>Bacteria</taxon>
        <taxon>Bacillati</taxon>
        <taxon>Bacillota</taxon>
        <taxon>Bacilli</taxon>
        <taxon>Bacillales</taxon>
        <taxon>Bacillaceae</taxon>
        <taxon>Pontibacillus</taxon>
    </lineage>
</organism>
<dbReference type="SUPFAM" id="SSF52540">
    <property type="entry name" value="P-loop containing nucleoside triphosphate hydrolases"/>
    <property type="match status" value="1"/>
</dbReference>
<dbReference type="InterPro" id="IPR044742">
    <property type="entry name" value="DEAD/DEAH_RhlB"/>
</dbReference>
<dbReference type="PROSITE" id="PS51194">
    <property type="entry name" value="HELICASE_CTER"/>
    <property type="match status" value="1"/>
</dbReference>
<dbReference type="PANTHER" id="PTHR47963">
    <property type="entry name" value="DEAD-BOX ATP-DEPENDENT RNA HELICASE 47, MITOCHONDRIAL"/>
    <property type="match status" value="1"/>
</dbReference>
<gene>
    <name evidence="7" type="ORF">N783_01370</name>
</gene>
<reference evidence="7 8" key="1">
    <citation type="submission" date="2013-08" db="EMBL/GenBank/DDBJ databases">
        <authorList>
            <person name="Huang J."/>
            <person name="Wang G."/>
        </authorList>
    </citation>
    <scope>NUCLEOTIDE SEQUENCE [LARGE SCALE GENOMIC DNA]</scope>
    <source>
        <strain evidence="7 8">BH030004</strain>
    </source>
</reference>
<keyword evidence="4" id="KW-0067">ATP-binding</keyword>
<dbReference type="EMBL" id="AVPF01000009">
    <property type="protein sequence ID" value="KGX90169.1"/>
    <property type="molecule type" value="Genomic_DNA"/>
</dbReference>
<dbReference type="CDD" id="cd00268">
    <property type="entry name" value="DEADc"/>
    <property type="match status" value="1"/>
</dbReference>
<feature type="domain" description="Helicase C-terminal" evidence="6">
    <location>
        <begin position="223"/>
        <end position="371"/>
    </location>
</feature>
<dbReference type="InterPro" id="IPR014001">
    <property type="entry name" value="Helicase_ATP-bd"/>
</dbReference>
<evidence type="ECO:0000256" key="3">
    <source>
        <dbReference type="ARBA" id="ARBA00022806"/>
    </source>
</evidence>
<dbReference type="STRING" id="1385511.GCA_000425225_02554"/>
<dbReference type="GO" id="GO:0033592">
    <property type="term" value="F:RNA strand annealing activity"/>
    <property type="evidence" value="ECO:0007669"/>
    <property type="project" value="TreeGrafter"/>
</dbReference>
<keyword evidence="8" id="KW-1185">Reference proteome</keyword>
<keyword evidence="2" id="KW-0378">Hydrolase</keyword>
<sequence>MEQIEWKSFIHDAWEKSGFEEPTAIQTKVSTPILNGEDVIAKSPTGSGKTLAYLLPLLQKIDTEKKHVQVVILASSHELVMQIHQEVQKWTQGSGISSATLIGGANMKRQIEKLKKKPNVVIGTPGRVSELINQKKLKMHEVQTLVLDEGDQLLVPEHRKTIHGIVKSTLNDRQLLLFSATLSENTEQEAKEFMKEPEVIKVSEEEINKPEVEHIYFVSEARDKIDIVRKIARHGEVKALAFLKEISHLQAMAEKLEYKGLSVGVLNSDSNKQDRANTLKDFRSGKLPLLLSTDVAARGLDIRDLTHIIHVDLPEDVNQYIHRSGRTGRLGSTSGTVISVVTPKEEKTLKKFSRDLGIPVSKKVFYKGEIKDA</sequence>
<dbReference type="CDD" id="cd18787">
    <property type="entry name" value="SF2_C_DEAD"/>
    <property type="match status" value="1"/>
</dbReference>
<dbReference type="InterPro" id="IPR027417">
    <property type="entry name" value="P-loop_NTPase"/>
</dbReference>
<dbReference type="InterPro" id="IPR001650">
    <property type="entry name" value="Helicase_C-like"/>
</dbReference>
<dbReference type="SMART" id="SM00487">
    <property type="entry name" value="DEXDc"/>
    <property type="match status" value="1"/>
</dbReference>
<accession>A0A0A5GDV1</accession>
<dbReference type="PROSITE" id="PS51192">
    <property type="entry name" value="HELICASE_ATP_BIND_1"/>
    <property type="match status" value="1"/>
</dbReference>
<evidence type="ECO:0000313" key="8">
    <source>
        <dbReference type="Proteomes" id="UP000030403"/>
    </source>
</evidence>
<dbReference type="GO" id="GO:0005829">
    <property type="term" value="C:cytosol"/>
    <property type="evidence" value="ECO:0007669"/>
    <property type="project" value="TreeGrafter"/>
</dbReference>
<dbReference type="eggNOG" id="COG0513">
    <property type="taxonomic scope" value="Bacteria"/>
</dbReference>
<dbReference type="InterPro" id="IPR050547">
    <property type="entry name" value="DEAD_box_RNA_helicases"/>
</dbReference>
<dbReference type="Proteomes" id="UP000030403">
    <property type="component" value="Unassembled WGS sequence"/>
</dbReference>
<evidence type="ECO:0000256" key="2">
    <source>
        <dbReference type="ARBA" id="ARBA00022801"/>
    </source>
</evidence>
<dbReference type="Pfam" id="PF00271">
    <property type="entry name" value="Helicase_C"/>
    <property type="match status" value="1"/>
</dbReference>
<evidence type="ECO:0000259" key="5">
    <source>
        <dbReference type="PROSITE" id="PS51192"/>
    </source>
</evidence>
<evidence type="ECO:0000256" key="4">
    <source>
        <dbReference type="ARBA" id="ARBA00022840"/>
    </source>
</evidence>
<dbReference type="GO" id="GO:0005524">
    <property type="term" value="F:ATP binding"/>
    <property type="evidence" value="ECO:0007669"/>
    <property type="project" value="UniProtKB-KW"/>
</dbReference>
<dbReference type="AlphaFoldDB" id="A0A0A5GDV1"/>
<dbReference type="GO" id="GO:0003724">
    <property type="term" value="F:RNA helicase activity"/>
    <property type="evidence" value="ECO:0007669"/>
    <property type="project" value="TreeGrafter"/>
</dbReference>
<protein>
    <submittedName>
        <fullName evidence="7">RNA helicase</fullName>
    </submittedName>
</protein>
<comment type="caution">
    <text evidence="7">The sequence shown here is derived from an EMBL/GenBank/DDBJ whole genome shotgun (WGS) entry which is preliminary data.</text>
</comment>
<keyword evidence="3 7" id="KW-0347">Helicase</keyword>
<evidence type="ECO:0000256" key="1">
    <source>
        <dbReference type="ARBA" id="ARBA00022741"/>
    </source>
</evidence>
<dbReference type="GO" id="GO:0005840">
    <property type="term" value="C:ribosome"/>
    <property type="evidence" value="ECO:0007669"/>
    <property type="project" value="TreeGrafter"/>
</dbReference>
<proteinExistence type="predicted"/>
<feature type="domain" description="Helicase ATP-binding" evidence="5">
    <location>
        <begin position="30"/>
        <end position="200"/>
    </location>
</feature>